<dbReference type="GO" id="GO:0005886">
    <property type="term" value="C:plasma membrane"/>
    <property type="evidence" value="ECO:0007669"/>
    <property type="project" value="TreeGrafter"/>
</dbReference>
<evidence type="ECO:0000256" key="1">
    <source>
        <dbReference type="ARBA" id="ARBA00004141"/>
    </source>
</evidence>
<dbReference type="PANTHER" id="PTHR48041">
    <property type="entry name" value="ABC TRANSPORTER G FAMILY MEMBER 28"/>
    <property type="match status" value="1"/>
</dbReference>
<feature type="transmembrane region" description="Helical" evidence="9">
    <location>
        <begin position="381"/>
        <end position="407"/>
    </location>
</feature>
<dbReference type="InterPro" id="IPR017871">
    <property type="entry name" value="ABC_transporter-like_CS"/>
</dbReference>
<name>A0AAW1DAX5_9HEMI</name>
<sequence>MGPSGAGKSTLLNILAGYKKKGYTGKVLINEKERCCATERSCYIMQEDNLHPLLTVREIMNMAATLKLGAHHSKKFRSHRVNKILESLNLLPSEDTMTGKLSGGQKKRLVIALELIDNPPVMFFDEPTSGLDSSTTKQCVNLLRDLSHDGRAIICTVHQPSALVFEMFDHLYCLTAGMCCYSGSPSNMKTFLSNIGLYCPEYHNPADYLIEVCGGEFGNHTQVLVDASNNGKSNEWRKYVSWNNSDLSPDEQKTPVKAPLIPPANNDDISKQQTEYTKFHISFCGQVAILVKRTCITLIRDKFHMYCRLVMHLIIGLLIGTFFYGIGNDAGRVYNNFSLLFFSTIFQAFAALQSMVISFPLEVPIIRREYFNRWYSVRAYYLANSLADFPIQIGCSILYCSVVYWMSGQPNEWYRFFMFMFMCAIVALLAQSMGYLIGSSMKVMNGVVFGPLAIMPWVMMSGYFIHMRDSPYWSRPFFKASYFRHGLEGLATSIYGYSRPSLPCVSEDYCHFVSPKKFLKELDMLDVSYLTNVAVISALYAFIKILTYFVLVYQLRHKR</sequence>
<comment type="subcellular location">
    <subcellularLocation>
        <location evidence="1">Membrane</location>
        <topology evidence="1">Multi-pass membrane protein</topology>
    </subcellularLocation>
</comment>
<evidence type="ECO:0000256" key="6">
    <source>
        <dbReference type="ARBA" id="ARBA00022840"/>
    </source>
</evidence>
<dbReference type="Pfam" id="PF19055">
    <property type="entry name" value="ABC2_membrane_7"/>
    <property type="match status" value="1"/>
</dbReference>
<feature type="transmembrane region" description="Helical" evidence="9">
    <location>
        <begin position="529"/>
        <end position="553"/>
    </location>
</feature>
<dbReference type="Pfam" id="PF00005">
    <property type="entry name" value="ABC_tran"/>
    <property type="match status" value="1"/>
</dbReference>
<dbReference type="Proteomes" id="UP001461498">
    <property type="component" value="Unassembled WGS sequence"/>
</dbReference>
<dbReference type="SMART" id="SM00382">
    <property type="entry name" value="AAA"/>
    <property type="match status" value="1"/>
</dbReference>
<evidence type="ECO:0000256" key="9">
    <source>
        <dbReference type="SAM" id="Phobius"/>
    </source>
</evidence>
<evidence type="ECO:0000256" key="7">
    <source>
        <dbReference type="ARBA" id="ARBA00022989"/>
    </source>
</evidence>
<accession>A0AAW1DAX5</accession>
<evidence type="ECO:0000256" key="8">
    <source>
        <dbReference type="ARBA" id="ARBA00023136"/>
    </source>
</evidence>
<keyword evidence="6" id="KW-0067">ATP-binding</keyword>
<keyword evidence="8 9" id="KW-0472">Membrane</keyword>
<keyword evidence="3" id="KW-0813">Transport</keyword>
<gene>
    <name evidence="11" type="ORF">O3M35_007830</name>
</gene>
<dbReference type="PROSITE" id="PS00211">
    <property type="entry name" value="ABC_TRANSPORTER_1"/>
    <property type="match status" value="1"/>
</dbReference>
<organism evidence="11 12">
    <name type="scientific">Rhynocoris fuscipes</name>
    <dbReference type="NCBI Taxonomy" id="488301"/>
    <lineage>
        <taxon>Eukaryota</taxon>
        <taxon>Metazoa</taxon>
        <taxon>Ecdysozoa</taxon>
        <taxon>Arthropoda</taxon>
        <taxon>Hexapoda</taxon>
        <taxon>Insecta</taxon>
        <taxon>Pterygota</taxon>
        <taxon>Neoptera</taxon>
        <taxon>Paraneoptera</taxon>
        <taxon>Hemiptera</taxon>
        <taxon>Heteroptera</taxon>
        <taxon>Panheteroptera</taxon>
        <taxon>Cimicomorpha</taxon>
        <taxon>Reduviidae</taxon>
        <taxon>Harpactorinae</taxon>
        <taxon>Harpactorini</taxon>
        <taxon>Rhynocoris</taxon>
    </lineage>
</organism>
<dbReference type="SUPFAM" id="SSF52540">
    <property type="entry name" value="P-loop containing nucleoside triphosphate hydrolases"/>
    <property type="match status" value="1"/>
</dbReference>
<dbReference type="InterPro" id="IPR050352">
    <property type="entry name" value="ABCG_transporters"/>
</dbReference>
<evidence type="ECO:0000313" key="12">
    <source>
        <dbReference type="Proteomes" id="UP001461498"/>
    </source>
</evidence>
<dbReference type="GO" id="GO:0140359">
    <property type="term" value="F:ABC-type transporter activity"/>
    <property type="evidence" value="ECO:0007669"/>
    <property type="project" value="InterPro"/>
</dbReference>
<protein>
    <recommendedName>
        <fullName evidence="10">ABC transporter domain-containing protein</fullName>
    </recommendedName>
</protein>
<dbReference type="AlphaFoldDB" id="A0AAW1DAX5"/>
<evidence type="ECO:0000256" key="2">
    <source>
        <dbReference type="ARBA" id="ARBA00005814"/>
    </source>
</evidence>
<dbReference type="InterPro" id="IPR043926">
    <property type="entry name" value="ABCG_dom"/>
</dbReference>
<dbReference type="InterPro" id="IPR027417">
    <property type="entry name" value="P-loop_NTPase"/>
</dbReference>
<evidence type="ECO:0000256" key="5">
    <source>
        <dbReference type="ARBA" id="ARBA00022741"/>
    </source>
</evidence>
<dbReference type="Pfam" id="PF01061">
    <property type="entry name" value="ABC2_membrane"/>
    <property type="match status" value="1"/>
</dbReference>
<dbReference type="PROSITE" id="PS50893">
    <property type="entry name" value="ABC_TRANSPORTER_2"/>
    <property type="match status" value="1"/>
</dbReference>
<feature type="transmembrane region" description="Helical" evidence="9">
    <location>
        <begin position="339"/>
        <end position="361"/>
    </location>
</feature>
<proteinExistence type="inferred from homology"/>
<keyword evidence="4 9" id="KW-0812">Transmembrane</keyword>
<dbReference type="PANTHER" id="PTHR48041:SF133">
    <property type="entry name" value="GH24286P"/>
    <property type="match status" value="1"/>
</dbReference>
<dbReference type="GO" id="GO:0005524">
    <property type="term" value="F:ATP binding"/>
    <property type="evidence" value="ECO:0007669"/>
    <property type="project" value="UniProtKB-KW"/>
</dbReference>
<evidence type="ECO:0000256" key="4">
    <source>
        <dbReference type="ARBA" id="ARBA00022692"/>
    </source>
</evidence>
<evidence type="ECO:0000256" key="3">
    <source>
        <dbReference type="ARBA" id="ARBA00022448"/>
    </source>
</evidence>
<dbReference type="InterPro" id="IPR003439">
    <property type="entry name" value="ABC_transporter-like_ATP-bd"/>
</dbReference>
<dbReference type="FunFam" id="3.40.50.300:FF:001077">
    <property type="entry name" value="Uncharacterized protein, isoform A"/>
    <property type="match status" value="1"/>
</dbReference>
<evidence type="ECO:0000259" key="10">
    <source>
        <dbReference type="PROSITE" id="PS50893"/>
    </source>
</evidence>
<dbReference type="Gene3D" id="3.40.50.300">
    <property type="entry name" value="P-loop containing nucleotide triphosphate hydrolases"/>
    <property type="match status" value="1"/>
</dbReference>
<dbReference type="EMBL" id="JAPXFL010000004">
    <property type="protein sequence ID" value="KAK9508093.1"/>
    <property type="molecule type" value="Genomic_DNA"/>
</dbReference>
<comment type="similarity">
    <text evidence="2">Belongs to the ABC transporter superfamily. ABCG family. Eye pigment precursor importer (TC 3.A.1.204) subfamily.</text>
</comment>
<keyword evidence="12" id="KW-1185">Reference proteome</keyword>
<dbReference type="InterPro" id="IPR003593">
    <property type="entry name" value="AAA+_ATPase"/>
</dbReference>
<reference evidence="11 12" key="1">
    <citation type="submission" date="2022-12" db="EMBL/GenBank/DDBJ databases">
        <title>Chromosome-level genome assembly of true bugs.</title>
        <authorList>
            <person name="Ma L."/>
            <person name="Li H."/>
        </authorList>
    </citation>
    <scope>NUCLEOTIDE SEQUENCE [LARGE SCALE GENOMIC DNA]</scope>
    <source>
        <strain evidence="11">Lab_2022b</strain>
    </source>
</reference>
<keyword evidence="7 9" id="KW-1133">Transmembrane helix</keyword>
<feature type="transmembrane region" description="Helical" evidence="9">
    <location>
        <begin position="413"/>
        <end position="431"/>
    </location>
</feature>
<feature type="transmembrane region" description="Helical" evidence="9">
    <location>
        <begin position="443"/>
        <end position="465"/>
    </location>
</feature>
<feature type="domain" description="ABC transporter" evidence="10">
    <location>
        <begin position="1"/>
        <end position="201"/>
    </location>
</feature>
<feature type="transmembrane region" description="Helical" evidence="9">
    <location>
        <begin position="309"/>
        <end position="327"/>
    </location>
</feature>
<evidence type="ECO:0000313" key="11">
    <source>
        <dbReference type="EMBL" id="KAK9508093.1"/>
    </source>
</evidence>
<dbReference type="InterPro" id="IPR013525">
    <property type="entry name" value="ABC2_TM"/>
</dbReference>
<keyword evidence="5" id="KW-0547">Nucleotide-binding</keyword>
<dbReference type="GO" id="GO:0016887">
    <property type="term" value="F:ATP hydrolysis activity"/>
    <property type="evidence" value="ECO:0007669"/>
    <property type="project" value="InterPro"/>
</dbReference>
<comment type="caution">
    <text evidence="11">The sequence shown here is derived from an EMBL/GenBank/DDBJ whole genome shotgun (WGS) entry which is preliminary data.</text>
</comment>